<organism evidence="1">
    <name type="scientific">marine sediment metagenome</name>
    <dbReference type="NCBI Taxonomy" id="412755"/>
    <lineage>
        <taxon>unclassified sequences</taxon>
        <taxon>metagenomes</taxon>
        <taxon>ecological metagenomes</taxon>
    </lineage>
</organism>
<sequence length="305" mass="35971">MMEATQIKLYQYYNFLFWYYVVLEMTPKEIAKTCKVNEQTICRWLRKFNIPQRPRIENIKIALNRPGKKEKRSIGGLTKPEKKAKVRELEKEINFLSLAFMGSDNPKKSHPKAYADLQRAKTKQKQLKLELKMTPAQLKKLKTHYGMGVEGAELTSVYKGLPKTRSVDDVYKIDDNNKIITITVFFEYNPKKNPVVITSIKKYFIEILPKETRSKMNYKRPILFAHNYSFIKNPVSVKYGEKKRLLTNRASGIIIKYEFLGLLKDWKKTVIVMRKLIKQMRLKKFKYVKVIKSVKITVGFELKNR</sequence>
<dbReference type="EMBL" id="LAZR01000949">
    <property type="protein sequence ID" value="KKN53976.1"/>
    <property type="molecule type" value="Genomic_DNA"/>
</dbReference>
<proteinExistence type="predicted"/>
<accession>A0A0F9TXW7</accession>
<protein>
    <submittedName>
        <fullName evidence="1">Uncharacterized protein</fullName>
    </submittedName>
</protein>
<gene>
    <name evidence="1" type="ORF">LCGC14_0597140</name>
</gene>
<comment type="caution">
    <text evidence="1">The sequence shown here is derived from an EMBL/GenBank/DDBJ whole genome shotgun (WGS) entry which is preliminary data.</text>
</comment>
<reference evidence="1" key="1">
    <citation type="journal article" date="2015" name="Nature">
        <title>Complex archaea that bridge the gap between prokaryotes and eukaryotes.</title>
        <authorList>
            <person name="Spang A."/>
            <person name="Saw J.H."/>
            <person name="Jorgensen S.L."/>
            <person name="Zaremba-Niedzwiedzka K."/>
            <person name="Martijn J."/>
            <person name="Lind A.E."/>
            <person name="van Eijk R."/>
            <person name="Schleper C."/>
            <person name="Guy L."/>
            <person name="Ettema T.J."/>
        </authorList>
    </citation>
    <scope>NUCLEOTIDE SEQUENCE</scope>
</reference>
<dbReference type="AlphaFoldDB" id="A0A0F9TXW7"/>
<name>A0A0F9TXW7_9ZZZZ</name>
<evidence type="ECO:0000313" key="1">
    <source>
        <dbReference type="EMBL" id="KKN53976.1"/>
    </source>
</evidence>